<sequence>MSEIDEYLPRHLTPELQEALTIARVVNLVGPRQVDKTTRVRDLFKQGRFITLDDTAILAAMEADKSCERTA</sequence>
<protein>
    <recommendedName>
        <fullName evidence="3">AAA domain-containing protein</fullName>
    </recommendedName>
</protein>
<dbReference type="AlphaFoldDB" id="A0A1G7QWQ9"/>
<evidence type="ECO:0000313" key="2">
    <source>
        <dbReference type="Proteomes" id="UP000182284"/>
    </source>
</evidence>
<gene>
    <name evidence="1" type="ORF">SAMN04488117_110106</name>
</gene>
<name>A0A1G7QWQ9_9RHOB</name>
<proteinExistence type="predicted"/>
<dbReference type="RefSeq" id="WP_245708028.1">
    <property type="nucleotide sequence ID" value="NZ_FNBL01000010.1"/>
</dbReference>
<evidence type="ECO:0008006" key="3">
    <source>
        <dbReference type="Google" id="ProtNLM"/>
    </source>
</evidence>
<evidence type="ECO:0000313" key="1">
    <source>
        <dbReference type="EMBL" id="SDG02966.1"/>
    </source>
</evidence>
<accession>A0A1G7QWQ9</accession>
<organism evidence="1 2">
    <name type="scientific">Celeribacter baekdonensis</name>
    <dbReference type="NCBI Taxonomy" id="875171"/>
    <lineage>
        <taxon>Bacteria</taxon>
        <taxon>Pseudomonadati</taxon>
        <taxon>Pseudomonadota</taxon>
        <taxon>Alphaproteobacteria</taxon>
        <taxon>Rhodobacterales</taxon>
        <taxon>Roseobacteraceae</taxon>
        <taxon>Celeribacter</taxon>
    </lineage>
</organism>
<reference evidence="1 2" key="1">
    <citation type="submission" date="2016-10" db="EMBL/GenBank/DDBJ databases">
        <authorList>
            <person name="de Groot N.N."/>
        </authorList>
    </citation>
    <scope>NUCLEOTIDE SEQUENCE [LARGE SCALE GENOMIC DNA]</scope>
    <source>
        <strain evidence="1 2">DSM 27375</strain>
    </source>
</reference>
<dbReference type="Proteomes" id="UP000182284">
    <property type="component" value="Unassembled WGS sequence"/>
</dbReference>
<dbReference type="EMBL" id="FNBL01000010">
    <property type="protein sequence ID" value="SDG02966.1"/>
    <property type="molecule type" value="Genomic_DNA"/>
</dbReference>